<dbReference type="Pfam" id="PF08681">
    <property type="entry name" value="TacA1"/>
    <property type="match status" value="1"/>
</dbReference>
<comment type="similarity">
    <text evidence="2">Belongs to the TacA antitoxin family.</text>
</comment>
<sequence length="91" mass="10052">MIMTAIARFDLKMDTDEKEVISRAAALMGTTMAAFVRTAAKEKARELLDRDSRITMTVQDFQAFTTALNDAFAPNAALQNAINAARKVKRV</sequence>
<dbReference type="PANTHER" id="PTHR35401">
    <property type="entry name" value="COPG FAMILY HELIX-TURN-HELIX PROTEIN-RELATED-RELATED"/>
    <property type="match status" value="1"/>
</dbReference>
<dbReference type="InterPro" id="IPR010985">
    <property type="entry name" value="Ribbon_hlx_hlx"/>
</dbReference>
<dbReference type="Gene3D" id="1.20.5.780">
    <property type="entry name" value="Single helix bin"/>
    <property type="match status" value="1"/>
</dbReference>
<name>A0ABX0B3D5_9GAMM</name>
<comment type="caution">
    <text evidence="3">The sequence shown here is derived from an EMBL/GenBank/DDBJ whole genome shotgun (WGS) entry which is preliminary data.</text>
</comment>
<organism evidence="3 4">
    <name type="scientific">Photorhabdus kayaii</name>
    <dbReference type="NCBI Taxonomy" id="230088"/>
    <lineage>
        <taxon>Bacteria</taxon>
        <taxon>Pseudomonadati</taxon>
        <taxon>Pseudomonadota</taxon>
        <taxon>Gammaproteobacteria</taxon>
        <taxon>Enterobacterales</taxon>
        <taxon>Morganellaceae</taxon>
        <taxon>Photorhabdus</taxon>
    </lineage>
</organism>
<dbReference type="EMBL" id="WSFE01000025">
    <property type="protein sequence ID" value="NDL26646.1"/>
    <property type="molecule type" value="Genomic_DNA"/>
</dbReference>
<evidence type="ECO:0000256" key="1">
    <source>
        <dbReference type="ARBA" id="ARBA00022649"/>
    </source>
</evidence>
<dbReference type="SUPFAM" id="SSF47598">
    <property type="entry name" value="Ribbon-helix-helix"/>
    <property type="match status" value="1"/>
</dbReference>
<proteinExistence type="inferred from homology"/>
<keyword evidence="4" id="KW-1185">Reference proteome</keyword>
<dbReference type="PANTHER" id="PTHR35401:SF2">
    <property type="entry name" value="ABC-TYPE TRANSPORT SYSTEM"/>
    <property type="match status" value="1"/>
</dbReference>
<keyword evidence="1" id="KW-1277">Toxin-antitoxin system</keyword>
<evidence type="ECO:0000256" key="2">
    <source>
        <dbReference type="ARBA" id="ARBA00049988"/>
    </source>
</evidence>
<evidence type="ECO:0000313" key="4">
    <source>
        <dbReference type="Proteomes" id="UP000470051"/>
    </source>
</evidence>
<accession>A0ABX0B3D5</accession>
<evidence type="ECO:0000313" key="3">
    <source>
        <dbReference type="EMBL" id="NDL26646.1"/>
    </source>
</evidence>
<protein>
    <submittedName>
        <fullName evidence="3">DUF1778 domain-containing protein</fullName>
    </submittedName>
</protein>
<gene>
    <name evidence="3" type="ORF">GPY42_16245</name>
</gene>
<dbReference type="InterPro" id="IPR014795">
    <property type="entry name" value="TacA_1-like"/>
</dbReference>
<dbReference type="Proteomes" id="UP000470051">
    <property type="component" value="Unassembled WGS sequence"/>
</dbReference>
<reference evidence="3 4" key="1">
    <citation type="submission" date="2019-12" db="EMBL/GenBank/DDBJ databases">
        <title>Engineering Photorhabdus to improve their lethality against agricultural pests.</title>
        <authorList>
            <person name="Machado R.A.R."/>
        </authorList>
    </citation>
    <scope>NUCLEOTIDE SEQUENCE [LARGE SCALE GENOMIC DNA]</scope>
    <source>
        <strain evidence="3 4">M-HU2</strain>
    </source>
</reference>